<dbReference type="SUPFAM" id="SSF53850">
    <property type="entry name" value="Periplasmic binding protein-like II"/>
    <property type="match status" value="1"/>
</dbReference>
<protein>
    <recommendedName>
        <fullName evidence="4">Ionotropic glutamate receptor C-terminal domain-containing protein</fullName>
    </recommendedName>
</protein>
<keyword evidence="1" id="KW-0472">Membrane</keyword>
<proteinExistence type="predicted"/>
<evidence type="ECO:0008006" key="4">
    <source>
        <dbReference type="Google" id="ProtNLM"/>
    </source>
</evidence>
<feature type="transmembrane region" description="Helical" evidence="1">
    <location>
        <begin position="451"/>
        <end position="473"/>
    </location>
</feature>
<gene>
    <name evidence="2" type="ORF">BV898_07574</name>
</gene>
<feature type="transmembrane region" description="Helical" evidence="1">
    <location>
        <begin position="178"/>
        <end position="197"/>
    </location>
</feature>
<organism evidence="2 3">
    <name type="scientific">Hypsibius exemplaris</name>
    <name type="common">Freshwater tardigrade</name>
    <dbReference type="NCBI Taxonomy" id="2072580"/>
    <lineage>
        <taxon>Eukaryota</taxon>
        <taxon>Metazoa</taxon>
        <taxon>Ecdysozoa</taxon>
        <taxon>Tardigrada</taxon>
        <taxon>Eutardigrada</taxon>
        <taxon>Parachela</taxon>
        <taxon>Hypsibioidea</taxon>
        <taxon>Hypsibiidae</taxon>
        <taxon>Hypsibius</taxon>
    </lineage>
</organism>
<dbReference type="OrthoDB" id="10632100at2759"/>
<comment type="caution">
    <text evidence="2">The sequence shown here is derived from an EMBL/GenBank/DDBJ whole genome shotgun (WGS) entry which is preliminary data.</text>
</comment>
<feature type="transmembrane region" description="Helical" evidence="1">
    <location>
        <begin position="241"/>
        <end position="259"/>
    </location>
</feature>
<keyword evidence="1" id="KW-0812">Transmembrane</keyword>
<evidence type="ECO:0000313" key="3">
    <source>
        <dbReference type="Proteomes" id="UP000192578"/>
    </source>
</evidence>
<dbReference type="Proteomes" id="UP000192578">
    <property type="component" value="Unassembled WGS sequence"/>
</dbReference>
<reference evidence="3" key="1">
    <citation type="submission" date="2017-01" db="EMBL/GenBank/DDBJ databases">
        <title>Comparative genomics of anhydrobiosis in the tardigrade Hypsibius dujardini.</title>
        <authorList>
            <person name="Yoshida Y."/>
            <person name="Koutsovoulos G."/>
            <person name="Laetsch D."/>
            <person name="Stevens L."/>
            <person name="Kumar S."/>
            <person name="Horikawa D."/>
            <person name="Ishino K."/>
            <person name="Komine S."/>
            <person name="Tomita M."/>
            <person name="Blaxter M."/>
            <person name="Arakawa K."/>
        </authorList>
    </citation>
    <scope>NUCLEOTIDE SEQUENCE [LARGE SCALE GENOMIC DNA]</scope>
    <source>
        <strain evidence="3">Z151</strain>
    </source>
</reference>
<accession>A0A1W0WT46</accession>
<dbReference type="EMBL" id="MTYJ01000050">
    <property type="protein sequence ID" value="OQV18371.1"/>
    <property type="molecule type" value="Genomic_DNA"/>
</dbReference>
<keyword evidence="3" id="KW-1185">Reference proteome</keyword>
<name>A0A1W0WT46_HYPEX</name>
<dbReference type="AlphaFoldDB" id="A0A1W0WT46"/>
<sequence length="484" mass="54358">MDLNDDWGRYWGAANGRFNHSTATFDVGCFTCVNADVTVAAAPTGQSIICHEVNVGNESSTSRFRSETVWGGVWVLILEMICKSLNLRCKVHAVTTPSNSSAAEASLDQVLQSVTDGTADVGLSWLLMTASRTANYSTYPSFVSVDYAMLIHRSLLLSNQFSDCTTGSCIAVLETLESSAWIAFSCLILLIFLGLLLSHKLQSSLVAANNPQLQTSIFDQIAQDSAPFPHRVFEVHRISRYLLSTLTFFLMGIWSSFIFQSTVNIMLPSQLTVGPLTTAPFSSLQQLLLSDFVVRSTVGMQEQLLDSKDPLQIQLGRRLVTSIHLDDEFFKSMADTDLSKRVAYLMPKENYGRLAHFTCEYVEILTHVYSSHKTPFWFRRDSQLLAKFMRRLDRIREGNTIPVKTRYFDELYVDYLLRRDGKNRVQCEPSPIATKHTVSRRAVGIADINRTFPICIGTIVVAGFVGLILELFCENRRRRRTFSG</sequence>
<evidence type="ECO:0000313" key="2">
    <source>
        <dbReference type="EMBL" id="OQV18371.1"/>
    </source>
</evidence>
<evidence type="ECO:0000256" key="1">
    <source>
        <dbReference type="SAM" id="Phobius"/>
    </source>
</evidence>
<keyword evidence="1" id="KW-1133">Transmembrane helix</keyword>